<sequence length="357" mass="40239">MERSRFPEASPPEAASRRLPPLAALLLTALLVGCGGSGEGDALLQDYQRELASALDLPAPEPASPGNIGAFPARDERLFEVSETRDGLLNVYALRECHITSLVAERNNQLGRVAPPSQRWLYELELWRRLHACQHSEIPETLSESHRERLTRLTETKTEQLPRVSWNSLFDSEEWTGSFSRASSPLQPDDAAAVETQLSAIAWLREATLNQFNPQWQHDSSTLENHLKTLRSRPLTAEVLRALMLAEQRLGEANALLEARLSRADTCRGLDAPGTELRARFETQPTTDWLTRLETLAERWLGAVEELLDSHIEPPTAVAEYRRHWLSLADPEAPLPAYRAALETHRHHWRTLAERCP</sequence>
<evidence type="ECO:0000313" key="1">
    <source>
        <dbReference type="EMBL" id="MCG6659189.1"/>
    </source>
</evidence>
<dbReference type="Proteomes" id="UP000814385">
    <property type="component" value="Unassembled WGS sequence"/>
</dbReference>
<organism evidence="1 2">
    <name type="scientific">Billgrantia campisalis</name>
    <dbReference type="NCBI Taxonomy" id="74661"/>
    <lineage>
        <taxon>Bacteria</taxon>
        <taxon>Pseudomonadati</taxon>
        <taxon>Pseudomonadota</taxon>
        <taxon>Gammaproteobacteria</taxon>
        <taxon>Oceanospirillales</taxon>
        <taxon>Halomonadaceae</taxon>
        <taxon>Billgrantia</taxon>
    </lineage>
</organism>
<name>A0ABS9PCK7_9GAMM</name>
<evidence type="ECO:0000313" key="2">
    <source>
        <dbReference type="Proteomes" id="UP000814385"/>
    </source>
</evidence>
<dbReference type="Pfam" id="PF11279">
    <property type="entry name" value="DUF3080"/>
    <property type="match status" value="1"/>
</dbReference>
<reference evidence="1 2" key="1">
    <citation type="submission" date="2020-05" db="EMBL/GenBank/DDBJ databases">
        <title>Comparative genomic analysis of denitrifying bacteria from Halomonas genus.</title>
        <authorList>
            <person name="Wang L."/>
            <person name="Shao Z."/>
        </authorList>
    </citation>
    <scope>NUCLEOTIDE SEQUENCE [LARGE SCALE GENOMIC DNA]</scope>
    <source>
        <strain evidence="1 2">A4</strain>
    </source>
</reference>
<protein>
    <submittedName>
        <fullName evidence="1">DUF3080 family protein</fullName>
    </submittedName>
</protein>
<comment type="caution">
    <text evidence="1">The sequence shown here is derived from an EMBL/GenBank/DDBJ whole genome shotgun (WGS) entry which is preliminary data.</text>
</comment>
<proteinExistence type="predicted"/>
<gene>
    <name evidence="1" type="ORF">HOP52_15630</name>
</gene>
<dbReference type="EMBL" id="JABFUC010000014">
    <property type="protein sequence ID" value="MCG6659189.1"/>
    <property type="molecule type" value="Genomic_DNA"/>
</dbReference>
<accession>A0ABS9PCK7</accession>
<dbReference type="RefSeq" id="WP_238978337.1">
    <property type="nucleotide sequence ID" value="NZ_JABFUC010000014.1"/>
</dbReference>
<keyword evidence="2" id="KW-1185">Reference proteome</keyword>
<dbReference type="PROSITE" id="PS51257">
    <property type="entry name" value="PROKAR_LIPOPROTEIN"/>
    <property type="match status" value="1"/>
</dbReference>
<dbReference type="InterPro" id="IPR021431">
    <property type="entry name" value="DUF3080"/>
</dbReference>